<feature type="repeat" description="TPR" evidence="5">
    <location>
        <begin position="310"/>
        <end position="343"/>
    </location>
</feature>
<dbReference type="InterPro" id="IPR042282">
    <property type="entry name" value="FKBP6/shu"/>
</dbReference>
<dbReference type="GO" id="GO:0005737">
    <property type="term" value="C:cytoplasm"/>
    <property type="evidence" value="ECO:0007669"/>
    <property type="project" value="TreeGrafter"/>
</dbReference>
<dbReference type="EC" id="5.2.1.8" evidence="4"/>
<gene>
    <name evidence="7" type="ORF">ILUMI_03607</name>
</gene>
<dbReference type="Proteomes" id="UP000801492">
    <property type="component" value="Unassembled WGS sequence"/>
</dbReference>
<keyword evidence="2" id="KW-0677">Repeat</keyword>
<comment type="similarity">
    <text evidence="1">Belongs to the FKBP6 family.</text>
</comment>
<dbReference type="InterPro" id="IPR001179">
    <property type="entry name" value="PPIase_FKBP_dom"/>
</dbReference>
<dbReference type="SUPFAM" id="SSF48452">
    <property type="entry name" value="TPR-like"/>
    <property type="match status" value="1"/>
</dbReference>
<dbReference type="Gene3D" id="1.25.40.10">
    <property type="entry name" value="Tetratricopeptide repeat domain"/>
    <property type="match status" value="1"/>
</dbReference>
<proteinExistence type="inferred from homology"/>
<accession>A0A8K0GKB0</accession>
<evidence type="ECO:0000256" key="4">
    <source>
        <dbReference type="PROSITE-ProRule" id="PRU00277"/>
    </source>
</evidence>
<sequence>MASSTPPGHKLVDLTEGLSLADLTSGEGATFEINFDNLPQVDEANTYEDADVLEHLNPECCGIADEDTYEEGEPFGKVAAKMTNVLPDGKIKKRILREGYGSVVPEKSSVTIHYNAYLEYNDEPFDSTYLRKKPFTFVLNQGYTVPGLDYAVSTMKLNEKSQFLVHPDYAYGKFGCAPRIPPEATVLFEIEIKNCVNSGACLTYTELDEGKQKDFGEVYKYCIALCDKAKDLYKKGMIKQAIKEYNIAVSKLETCNLKDYASQEKQQELLHRLCKNLVIAYTKIKEPRRSCINFNKLSRMCKGTSLKIPAKIYFQHARSLMLLGDYDFAEKQLRQAQRLEPQNKDITREFINLDLKRKENFNREMSLAKAIFNNTKINREPHEVDEITEEFKNSITSYCKDLIDDANNTQYSLPNELTNTEIQYVKGEVVKHGLKFENTKDGATEKYFISKASEMVKNHN</sequence>
<keyword evidence="3 5" id="KW-0802">TPR repeat</keyword>
<dbReference type="SMART" id="SM00028">
    <property type="entry name" value="TPR"/>
    <property type="match status" value="2"/>
</dbReference>
<dbReference type="PROSITE" id="PS50059">
    <property type="entry name" value="FKBP_PPIASE"/>
    <property type="match status" value="1"/>
</dbReference>
<dbReference type="AlphaFoldDB" id="A0A8K0GKB0"/>
<evidence type="ECO:0000256" key="3">
    <source>
        <dbReference type="ARBA" id="ARBA00022803"/>
    </source>
</evidence>
<protein>
    <recommendedName>
        <fullName evidence="4">peptidylprolyl isomerase</fullName>
        <ecNumber evidence="4">5.2.1.8</ecNumber>
    </recommendedName>
</protein>
<keyword evidence="4" id="KW-0413">Isomerase</keyword>
<dbReference type="InterPro" id="IPR011990">
    <property type="entry name" value="TPR-like_helical_dom_sf"/>
</dbReference>
<keyword evidence="4" id="KW-0697">Rotamase</keyword>
<evidence type="ECO:0000256" key="2">
    <source>
        <dbReference type="ARBA" id="ARBA00022737"/>
    </source>
</evidence>
<dbReference type="InterPro" id="IPR046357">
    <property type="entry name" value="PPIase_dom_sf"/>
</dbReference>
<reference evidence="7" key="1">
    <citation type="submission" date="2019-08" db="EMBL/GenBank/DDBJ databases">
        <title>The genome of the North American firefly Photinus pyralis.</title>
        <authorList>
            <consortium name="Photinus pyralis genome working group"/>
            <person name="Fallon T.R."/>
            <person name="Sander Lower S.E."/>
            <person name="Weng J.-K."/>
        </authorList>
    </citation>
    <scope>NUCLEOTIDE SEQUENCE</scope>
    <source>
        <strain evidence="7">TRF0915ILg1</strain>
        <tissue evidence="7">Whole body</tissue>
    </source>
</reference>
<dbReference type="PROSITE" id="PS50005">
    <property type="entry name" value="TPR"/>
    <property type="match status" value="1"/>
</dbReference>
<dbReference type="GO" id="GO:0034587">
    <property type="term" value="P:piRNA processing"/>
    <property type="evidence" value="ECO:0007669"/>
    <property type="project" value="TreeGrafter"/>
</dbReference>
<feature type="domain" description="PPIase FKBP-type" evidence="6">
    <location>
        <begin position="107"/>
        <end position="196"/>
    </location>
</feature>
<dbReference type="PANTHER" id="PTHR46674:SF1">
    <property type="entry name" value="INACTIVE PEPTIDYL-PROLYL CIS-TRANS ISOMERASE FKBP6"/>
    <property type="match status" value="1"/>
</dbReference>
<evidence type="ECO:0000256" key="5">
    <source>
        <dbReference type="PROSITE-ProRule" id="PRU00339"/>
    </source>
</evidence>
<dbReference type="EMBL" id="VTPC01001250">
    <property type="protein sequence ID" value="KAF2902581.1"/>
    <property type="molecule type" value="Genomic_DNA"/>
</dbReference>
<organism evidence="7 8">
    <name type="scientific">Ignelater luminosus</name>
    <name type="common">Cucubano</name>
    <name type="synonym">Pyrophorus luminosus</name>
    <dbReference type="NCBI Taxonomy" id="2038154"/>
    <lineage>
        <taxon>Eukaryota</taxon>
        <taxon>Metazoa</taxon>
        <taxon>Ecdysozoa</taxon>
        <taxon>Arthropoda</taxon>
        <taxon>Hexapoda</taxon>
        <taxon>Insecta</taxon>
        <taxon>Pterygota</taxon>
        <taxon>Neoptera</taxon>
        <taxon>Endopterygota</taxon>
        <taxon>Coleoptera</taxon>
        <taxon>Polyphaga</taxon>
        <taxon>Elateriformia</taxon>
        <taxon>Elateroidea</taxon>
        <taxon>Elateridae</taxon>
        <taxon>Agrypninae</taxon>
        <taxon>Pyrophorini</taxon>
        <taxon>Ignelater</taxon>
    </lineage>
</organism>
<keyword evidence="8" id="KW-1185">Reference proteome</keyword>
<dbReference type="OrthoDB" id="8116123at2759"/>
<dbReference type="GO" id="GO:0003755">
    <property type="term" value="F:peptidyl-prolyl cis-trans isomerase activity"/>
    <property type="evidence" value="ECO:0007669"/>
    <property type="project" value="UniProtKB-KW"/>
</dbReference>
<dbReference type="InterPro" id="IPR019734">
    <property type="entry name" value="TPR_rpt"/>
</dbReference>
<dbReference type="Pfam" id="PF00254">
    <property type="entry name" value="FKBP_C"/>
    <property type="match status" value="1"/>
</dbReference>
<evidence type="ECO:0000256" key="1">
    <source>
        <dbReference type="ARBA" id="ARBA00009648"/>
    </source>
</evidence>
<evidence type="ECO:0000259" key="6">
    <source>
        <dbReference type="PROSITE" id="PS50059"/>
    </source>
</evidence>
<dbReference type="Gene3D" id="3.10.50.40">
    <property type="match status" value="1"/>
</dbReference>
<comment type="caution">
    <text evidence="7">The sequence shown here is derived from an EMBL/GenBank/DDBJ whole genome shotgun (WGS) entry which is preliminary data.</text>
</comment>
<comment type="catalytic activity">
    <reaction evidence="4">
        <text>[protein]-peptidylproline (omega=180) = [protein]-peptidylproline (omega=0)</text>
        <dbReference type="Rhea" id="RHEA:16237"/>
        <dbReference type="Rhea" id="RHEA-COMP:10747"/>
        <dbReference type="Rhea" id="RHEA-COMP:10748"/>
        <dbReference type="ChEBI" id="CHEBI:83833"/>
        <dbReference type="ChEBI" id="CHEBI:83834"/>
        <dbReference type="EC" id="5.2.1.8"/>
    </reaction>
</comment>
<name>A0A8K0GKB0_IGNLU</name>
<evidence type="ECO:0000313" key="7">
    <source>
        <dbReference type="EMBL" id="KAF2902581.1"/>
    </source>
</evidence>
<dbReference type="PANTHER" id="PTHR46674">
    <property type="entry name" value="INACTIVE PEPTIDYL-PROLYL CIS-TRANS ISOMERASE FKBP6"/>
    <property type="match status" value="1"/>
</dbReference>
<dbReference type="SUPFAM" id="SSF54534">
    <property type="entry name" value="FKBP-like"/>
    <property type="match status" value="1"/>
</dbReference>
<evidence type="ECO:0000313" key="8">
    <source>
        <dbReference type="Proteomes" id="UP000801492"/>
    </source>
</evidence>
<dbReference type="GO" id="GO:0007283">
    <property type="term" value="P:spermatogenesis"/>
    <property type="evidence" value="ECO:0007669"/>
    <property type="project" value="TreeGrafter"/>
</dbReference>
<dbReference type="GO" id="GO:0051879">
    <property type="term" value="F:Hsp90 protein binding"/>
    <property type="evidence" value="ECO:0007669"/>
    <property type="project" value="TreeGrafter"/>
</dbReference>